<organism evidence="1 2">
    <name type="scientific">Mycobacterium intracellulare subsp. chimaera</name>
    <dbReference type="NCBI Taxonomy" id="222805"/>
    <lineage>
        <taxon>Bacteria</taxon>
        <taxon>Bacillati</taxon>
        <taxon>Actinomycetota</taxon>
        <taxon>Actinomycetes</taxon>
        <taxon>Mycobacteriales</taxon>
        <taxon>Mycobacteriaceae</taxon>
        <taxon>Mycobacterium</taxon>
        <taxon>Mycobacterium avium complex (MAC)</taxon>
    </lineage>
</organism>
<dbReference type="Proteomes" id="UP000198286">
    <property type="component" value="Chromosome"/>
</dbReference>
<proteinExistence type="predicted"/>
<dbReference type="AlphaFoldDB" id="A0A220XPE6"/>
<evidence type="ECO:0000313" key="2">
    <source>
        <dbReference type="Proteomes" id="UP000198286"/>
    </source>
</evidence>
<name>A0A220XPE6_MYCIT</name>
<dbReference type="EMBL" id="CP015267">
    <property type="protein sequence ID" value="ASL13246.1"/>
    <property type="molecule type" value="Genomic_DNA"/>
</dbReference>
<evidence type="ECO:0000313" key="1">
    <source>
        <dbReference type="EMBL" id="ASL13246.1"/>
    </source>
</evidence>
<accession>A0A220XPE6</accession>
<sequence length="490" mass="53563">MRGSANFRPDAWDRVRAHVVRALGDLSLADADRLLKAARVDRPKTLNQVDAYLAAHGDGVLNPDASCPRGLMRLTHVLVADGHASVKPPACTNCQQRVSLTAIGPTGRICGRCRDLDRSFTCARCAKTSVSRRVNLPDGPVCTNCYSRDPLSRKECSICGRLRPRARRLVDGGVLCPTCAPPRLYTCSGCGQRRRAPYVASEGRICTNCYAKASTVWVCGLCGATRRRQSSSVLGPHLCGTCRAITTRTYSGIRSPHSKSTCAFCRQRRVVARHWPAGPVCTPCVRKAKMYPSPCAACGQQAVLIGFDPDERQICGPCSGSTLDYRCANCGQPGIRAHNRCSRCHTAELLHNALAGPDGQIPAQLKPLADALANANDPRSVAVWLGKSAAAELLMNLARTGQTITHHALDQLPPGGHVNYVREILVRTAVLTPRNEYLERIEPWVDRHLANYPAEHARLVRSYTIWYLLHRARRAKQPLSNPGCQRRGGF</sequence>
<gene>
    <name evidence="1" type="ORF">MYCOZU2_00794</name>
</gene>
<reference evidence="1 2" key="1">
    <citation type="journal article" date="2017" name="Lancet Infect. Dis.">
        <title>Global outbreak of severe Mycobacterium chimaera disease after cardiac surgery: a molecular epidemiological study.</title>
        <authorList>
            <person name="van Ingen J."/>
            <person name="Kohl T."/>
            <person name="Kranzer K."/>
            <person name="Hasse B."/>
            <person name="Keller P."/>
            <person name="Szafranska A."/>
            <person name="Hillemann D."/>
            <person name="Chand M."/>
            <person name="Schreiber P."/>
            <person name="Sommerstein R."/>
            <person name="Berger C."/>
            <person name="Genoni M."/>
            <person name="Ruegg C."/>
            <person name="Troillet N."/>
            <person name="Widmer A.F."/>
            <person name="Becker S.L."/>
            <person name="Herrmann M."/>
            <person name="Eckmanns T."/>
            <person name="Haller S."/>
            <person name="Hoeller C."/>
            <person name="Debast S.B."/>
            <person name="Wolfhagen M.J."/>
            <person name="Hopman J."/>
            <person name="Kluytmans J."/>
            <person name="Langelaar M."/>
            <person name="Notermans D.W."/>
            <person name="ten Oever J."/>
            <person name="van den Barselaar P."/>
            <person name="Vonk A.B.A."/>
            <person name="Vos M.C."/>
            <person name="Ahmed N."/>
            <person name="Brown T."/>
            <person name="Crook D."/>
            <person name="Lamagni T."/>
            <person name="Phin N."/>
            <person name="Smith E.G."/>
            <person name="Zambon M."/>
            <person name="Serr A."/>
            <person name="Goetting T."/>
            <person name="Ebner W."/>
            <person name="Thuermer A."/>
            <person name="Utpatel C."/>
            <person name="Sproer C."/>
            <person name="Bunk B."/>
            <person name="Nubel U."/>
            <person name="Bloemberg G."/>
            <person name="Bottger E."/>
            <person name="Niemann S."/>
            <person name="Wagner D."/>
            <person name="Sax H."/>
        </authorList>
    </citation>
    <scope>NUCLEOTIDE SEQUENCE [LARGE SCALE GENOMIC DNA]</scope>
    <source>
        <strain evidence="1 2">ZUERICH-2</strain>
    </source>
</reference>
<protein>
    <submittedName>
        <fullName evidence="1">Fis family transcriptional regulator</fullName>
    </submittedName>
</protein>